<dbReference type="EMBL" id="VUNS01000009">
    <property type="protein sequence ID" value="MST97379.1"/>
    <property type="molecule type" value="Genomic_DNA"/>
</dbReference>
<evidence type="ECO:0000313" key="1">
    <source>
        <dbReference type="EMBL" id="MST97379.1"/>
    </source>
</evidence>
<accession>A0A844G4U0</accession>
<evidence type="ECO:0000313" key="2">
    <source>
        <dbReference type="Proteomes" id="UP000435649"/>
    </source>
</evidence>
<evidence type="ECO:0008006" key="3">
    <source>
        <dbReference type="Google" id="ProtNLM"/>
    </source>
</evidence>
<dbReference type="Proteomes" id="UP000435649">
    <property type="component" value="Unassembled WGS sequence"/>
</dbReference>
<comment type="caution">
    <text evidence="1">The sequence shown here is derived from an EMBL/GenBank/DDBJ whole genome shotgun (WGS) entry which is preliminary data.</text>
</comment>
<sequence length="619" mass="70859">MKKLRRFFAYRSFWPELETVRRFGEIGINTVAVFPSNTCNSLGEPYSKYPPNWLWFDTYDFEPVKRQFDDLLSANPNAEFLVMLDLNSPLWLTRQLYAVNGDSYANLSEAVSIPRWREATGTYCDALVDFLEEHYGSRIRAYIPACGSTDEWMDLCDGGAGKYKSERYRAWCREKGLPVPDDVPARSRRSRFGFENVLRDPATDAESIRYWRFTSSLVCDTIREFADRVRKRCGREIELGVFYGYILELGGDWVKKGHLAYQELLASGSIDFLISPGTYEHRKIGDGGGFMVPMGTVRRFGRNYLHECDQRTHCFNPNLSRAVRLEFQHWQDEAEDIAGMRREMALSLIHHTSLWWFDMWGGYYQSPAVFDNLARMKELWDRYSGDDSPGRAEIALVVDPDGAALVNDEAAGADRFHRDLCHLLNRVGAPFEAVSFDDLLEPGAAEKYKFLVFASIFELNEERLRRYRERIAGGGRTILWLYAAGISDGIQIQLERNRELAGVPFGTPGLSLTEYDSHRTLYLCRPEELTVPLLRQAVRDAGVHIWTEEEAPVFANARLAAFHTARGGERSLMFPAEVAAVTELFSGRRFELRNHCLAYPFDTPDTVLFELHADSSGPR</sequence>
<proteinExistence type="predicted"/>
<dbReference type="RefSeq" id="WP_154418286.1">
    <property type="nucleotide sequence ID" value="NZ_CALXOB010000043.1"/>
</dbReference>
<reference evidence="1 2" key="1">
    <citation type="submission" date="2019-08" db="EMBL/GenBank/DDBJ databases">
        <title>In-depth cultivation of the pig gut microbiome towards novel bacterial diversity and tailored functional studies.</title>
        <authorList>
            <person name="Wylensek D."/>
            <person name="Hitch T.C.A."/>
            <person name="Clavel T."/>
        </authorList>
    </citation>
    <scope>NUCLEOTIDE SEQUENCE [LARGE SCALE GENOMIC DNA]</scope>
    <source>
        <strain evidence="1 2">BBE-744-WT-12</strain>
    </source>
</reference>
<gene>
    <name evidence="1" type="ORF">FYJ85_10025</name>
</gene>
<name>A0A844G4U0_9BACT</name>
<protein>
    <recommendedName>
        <fullName evidence="3">Glycoside hydrolase family 42 N-terminal domain-containing protein</fullName>
    </recommendedName>
</protein>
<keyword evidence="2" id="KW-1185">Reference proteome</keyword>
<organism evidence="1 2">
    <name type="scientific">Victivallis lenta</name>
    <dbReference type="NCBI Taxonomy" id="2606640"/>
    <lineage>
        <taxon>Bacteria</taxon>
        <taxon>Pseudomonadati</taxon>
        <taxon>Lentisphaerota</taxon>
        <taxon>Lentisphaeria</taxon>
        <taxon>Victivallales</taxon>
        <taxon>Victivallaceae</taxon>
        <taxon>Victivallis</taxon>
    </lineage>
</organism>
<dbReference type="AlphaFoldDB" id="A0A844G4U0"/>